<dbReference type="InterPro" id="IPR008622">
    <property type="entry name" value="FliT"/>
</dbReference>
<keyword evidence="8" id="KW-0969">Cilium</keyword>
<dbReference type="AlphaFoldDB" id="A0A3S0VNA0"/>
<keyword evidence="2" id="KW-0963">Cytoplasm</keyword>
<protein>
    <recommendedName>
        <fullName evidence="7">Flagellar protein FliT</fullName>
    </recommendedName>
</protein>
<evidence type="ECO:0000313" key="9">
    <source>
        <dbReference type="Proteomes" id="UP000267430"/>
    </source>
</evidence>
<organism evidence="8 9">
    <name type="scientific">Peribacillus cavernae</name>
    <dbReference type="NCBI Taxonomy" id="1674310"/>
    <lineage>
        <taxon>Bacteria</taxon>
        <taxon>Bacillati</taxon>
        <taxon>Bacillota</taxon>
        <taxon>Bacilli</taxon>
        <taxon>Bacillales</taxon>
        <taxon>Bacillaceae</taxon>
        <taxon>Peribacillus</taxon>
    </lineage>
</organism>
<evidence type="ECO:0000256" key="4">
    <source>
        <dbReference type="ARBA" id="ARBA00023186"/>
    </source>
</evidence>
<dbReference type="OrthoDB" id="2353131at2"/>
<accession>A0A3S0VNA0</accession>
<evidence type="ECO:0000256" key="7">
    <source>
        <dbReference type="ARBA" id="ARBA00093797"/>
    </source>
</evidence>
<keyword evidence="8" id="KW-0282">Flagellum</keyword>
<evidence type="ECO:0000256" key="2">
    <source>
        <dbReference type="ARBA" id="ARBA00022490"/>
    </source>
</evidence>
<gene>
    <name evidence="8" type="ORF">ELQ35_03375</name>
</gene>
<keyword evidence="8" id="KW-0966">Cell projection</keyword>
<comment type="function">
    <text evidence="5">May act as an export chaperone for the filament capping protein FliD.</text>
</comment>
<evidence type="ECO:0000256" key="3">
    <source>
        <dbReference type="ARBA" id="ARBA00022795"/>
    </source>
</evidence>
<evidence type="ECO:0000313" key="8">
    <source>
        <dbReference type="EMBL" id="RUQ31403.1"/>
    </source>
</evidence>
<proteinExistence type="inferred from homology"/>
<comment type="similarity">
    <text evidence="6">Belongs to the bacillales FliT family.</text>
</comment>
<evidence type="ECO:0000256" key="5">
    <source>
        <dbReference type="ARBA" id="ARBA00093765"/>
    </source>
</evidence>
<keyword evidence="3" id="KW-1005">Bacterial flagellum biogenesis</keyword>
<name>A0A3S0VNA0_9BACI</name>
<comment type="subcellular location">
    <subcellularLocation>
        <location evidence="1">Cytoplasm</location>
        <location evidence="1">Cytosol</location>
    </subcellularLocation>
</comment>
<dbReference type="Pfam" id="PF05400">
    <property type="entry name" value="FliT"/>
    <property type="match status" value="1"/>
</dbReference>
<evidence type="ECO:0000256" key="6">
    <source>
        <dbReference type="ARBA" id="ARBA00093785"/>
    </source>
</evidence>
<keyword evidence="4" id="KW-0143">Chaperone</keyword>
<comment type="caution">
    <text evidence="8">The sequence shown here is derived from an EMBL/GenBank/DDBJ whole genome shotgun (WGS) entry which is preliminary data.</text>
</comment>
<sequence length="115" mass="13578">MSPVQTFHETTVKLIDLLECKKPQERDERVRIVEKLLSQRENLLSTMQPPFSDEEKEFGRQLIELNQKVTILLNREKIDIQKDIKQLSAKKTSTAKYMNSYQALSNDGMFYDKRK</sequence>
<evidence type="ECO:0000256" key="1">
    <source>
        <dbReference type="ARBA" id="ARBA00004514"/>
    </source>
</evidence>
<dbReference type="RefSeq" id="WP_126863426.1">
    <property type="nucleotide sequence ID" value="NZ_JAUSTX010000004.1"/>
</dbReference>
<keyword evidence="9" id="KW-1185">Reference proteome</keyword>
<reference evidence="8 9" key="1">
    <citation type="submission" date="2018-12" db="EMBL/GenBank/DDBJ databases">
        <title>Bacillus chawlae sp. nov., Bacillus glennii sp. nov., and Bacillus saganii sp. nov. Isolated from the Vehicle Assembly Building at Kennedy Space Center where the Viking Spacecraft were Assembled.</title>
        <authorList>
            <person name="Seuylemezian A."/>
            <person name="Vaishampayan P."/>
        </authorList>
    </citation>
    <scope>NUCLEOTIDE SEQUENCE [LARGE SCALE GENOMIC DNA]</scope>
    <source>
        <strain evidence="8 9">L5</strain>
    </source>
</reference>
<dbReference type="EMBL" id="RYZZ01000005">
    <property type="protein sequence ID" value="RUQ31403.1"/>
    <property type="molecule type" value="Genomic_DNA"/>
</dbReference>
<dbReference type="Proteomes" id="UP000267430">
    <property type="component" value="Unassembled WGS sequence"/>
</dbReference>